<evidence type="ECO:0000313" key="15">
    <source>
        <dbReference type="Proteomes" id="UP000521943"/>
    </source>
</evidence>
<evidence type="ECO:0000256" key="1">
    <source>
        <dbReference type="ARBA" id="ARBA00001941"/>
    </source>
</evidence>
<feature type="domain" description="NodB homology" evidence="13">
    <location>
        <begin position="48"/>
        <end position="242"/>
    </location>
</feature>
<keyword evidence="9" id="KW-0119">Carbohydrate metabolism</keyword>
<dbReference type="Pfam" id="PF01522">
    <property type="entry name" value="Polysacc_deac_1"/>
    <property type="match status" value="1"/>
</dbReference>
<reference evidence="14 15" key="1">
    <citation type="submission" date="2020-07" db="EMBL/GenBank/DDBJ databases">
        <title>Comparative genomics of pyrophilous fungi reveals a link between fire events and developmental genes.</title>
        <authorList>
            <consortium name="DOE Joint Genome Institute"/>
            <person name="Steindorff A.S."/>
            <person name="Carver A."/>
            <person name="Calhoun S."/>
            <person name="Stillman K."/>
            <person name="Liu H."/>
            <person name="Lipzen A."/>
            <person name="Pangilinan J."/>
            <person name="Labutti K."/>
            <person name="Bruns T.D."/>
            <person name="Grigoriev I.V."/>
        </authorList>
    </citation>
    <scope>NUCLEOTIDE SEQUENCE [LARGE SCALE GENOMIC DNA]</scope>
    <source>
        <strain evidence="14 15">CBS 144469</strain>
    </source>
</reference>
<name>A0A8H6HZW8_9AGAR</name>
<dbReference type="Gene3D" id="3.20.20.370">
    <property type="entry name" value="Glycoside hydrolase/deacetylase"/>
    <property type="match status" value="1"/>
</dbReference>
<keyword evidence="4" id="KW-0325">Glycoprotein</keyword>
<evidence type="ECO:0000256" key="5">
    <source>
        <dbReference type="ARBA" id="ARBA00022723"/>
    </source>
</evidence>
<evidence type="ECO:0000256" key="11">
    <source>
        <dbReference type="ARBA" id="ARBA00023316"/>
    </source>
</evidence>
<dbReference type="InterPro" id="IPR011330">
    <property type="entry name" value="Glyco_hydro/deAcase_b/a-brl"/>
</dbReference>
<keyword evidence="7" id="KW-0378">Hydrolase</keyword>
<keyword evidence="3" id="KW-1003">Cell membrane</keyword>
<dbReference type="GO" id="GO:0046872">
    <property type="term" value="F:metal ion binding"/>
    <property type="evidence" value="ECO:0007669"/>
    <property type="project" value="UniProtKB-KW"/>
</dbReference>
<evidence type="ECO:0000256" key="7">
    <source>
        <dbReference type="ARBA" id="ARBA00022801"/>
    </source>
</evidence>
<dbReference type="PROSITE" id="PS51677">
    <property type="entry name" value="NODB"/>
    <property type="match status" value="1"/>
</dbReference>
<proteinExistence type="predicted"/>
<keyword evidence="15" id="KW-1185">Reference proteome</keyword>
<evidence type="ECO:0000256" key="3">
    <source>
        <dbReference type="ARBA" id="ARBA00022475"/>
    </source>
</evidence>
<dbReference type="CDD" id="cd10951">
    <property type="entry name" value="CE4_ClCDA_like"/>
    <property type="match status" value="1"/>
</dbReference>
<comment type="caution">
    <text evidence="14">The sequence shown here is derived from an EMBL/GenBank/DDBJ whole genome shotgun (WGS) entry which is preliminary data.</text>
</comment>
<sequence length="267" mass="29654">MLASIFTAVTLLAATASAITIPAHVARNVSEVFKRTPGQVVTQCTVPNTVALTFDDGPWVYLYDISKALIAADAKGTFFFNGNNYDCIYSADQAKRVKYAYDKGHQVASHTWSHRHLPTLTWDQIHEEMWLVEDAIEKITGAYPAMVRPPYGEYNDMVVDAARVRGQTITTWDFERKPANTYLSSSLDWSDSADDVKQAYTDLANRRPSNALALNHEVYEQSAHNILPHAISVLKAAGYKLVTLAECIGQSPYMRVGSPKARDVSHV</sequence>
<evidence type="ECO:0000256" key="4">
    <source>
        <dbReference type="ARBA" id="ARBA00022622"/>
    </source>
</evidence>
<dbReference type="GO" id="GO:0005886">
    <property type="term" value="C:plasma membrane"/>
    <property type="evidence" value="ECO:0007669"/>
    <property type="project" value="UniProtKB-SubCell"/>
</dbReference>
<evidence type="ECO:0000259" key="13">
    <source>
        <dbReference type="PROSITE" id="PS51677"/>
    </source>
</evidence>
<dbReference type="InterPro" id="IPR002509">
    <property type="entry name" value="NODB_dom"/>
</dbReference>
<organism evidence="14 15">
    <name type="scientific">Ephemerocybe angulata</name>
    <dbReference type="NCBI Taxonomy" id="980116"/>
    <lineage>
        <taxon>Eukaryota</taxon>
        <taxon>Fungi</taxon>
        <taxon>Dikarya</taxon>
        <taxon>Basidiomycota</taxon>
        <taxon>Agaricomycotina</taxon>
        <taxon>Agaricomycetes</taxon>
        <taxon>Agaricomycetidae</taxon>
        <taxon>Agaricales</taxon>
        <taxon>Agaricineae</taxon>
        <taxon>Psathyrellaceae</taxon>
        <taxon>Ephemerocybe</taxon>
    </lineage>
</organism>
<protein>
    <submittedName>
        <fullName evidence="14">Carbohydrate esterase family 4 protein</fullName>
    </submittedName>
</protein>
<accession>A0A8H6HZW8</accession>
<dbReference type="GO" id="GO:0098552">
    <property type="term" value="C:side of membrane"/>
    <property type="evidence" value="ECO:0007669"/>
    <property type="project" value="UniProtKB-KW"/>
</dbReference>
<keyword evidence="4" id="KW-0336">GPI-anchor</keyword>
<dbReference type="GO" id="GO:0005975">
    <property type="term" value="P:carbohydrate metabolic process"/>
    <property type="evidence" value="ECO:0007669"/>
    <property type="project" value="InterPro"/>
</dbReference>
<keyword evidence="10" id="KW-0449">Lipoprotein</keyword>
<dbReference type="Proteomes" id="UP000521943">
    <property type="component" value="Unassembled WGS sequence"/>
</dbReference>
<evidence type="ECO:0000256" key="9">
    <source>
        <dbReference type="ARBA" id="ARBA00023277"/>
    </source>
</evidence>
<feature type="signal peptide" evidence="12">
    <location>
        <begin position="1"/>
        <end position="18"/>
    </location>
</feature>
<dbReference type="GO" id="GO:0016810">
    <property type="term" value="F:hydrolase activity, acting on carbon-nitrogen (but not peptide) bonds"/>
    <property type="evidence" value="ECO:0007669"/>
    <property type="project" value="InterPro"/>
</dbReference>
<dbReference type="GO" id="GO:0071555">
    <property type="term" value="P:cell wall organization"/>
    <property type="evidence" value="ECO:0007669"/>
    <property type="project" value="UniProtKB-KW"/>
</dbReference>
<evidence type="ECO:0000256" key="8">
    <source>
        <dbReference type="ARBA" id="ARBA00023136"/>
    </source>
</evidence>
<comment type="subcellular location">
    <subcellularLocation>
        <location evidence="2">Cell membrane</location>
        <topology evidence="2">Lipid-anchor</topology>
        <topology evidence="2">GPI-anchor</topology>
    </subcellularLocation>
</comment>
<gene>
    <name evidence="14" type="ORF">DFP72DRAFT_811752</name>
</gene>
<evidence type="ECO:0000256" key="2">
    <source>
        <dbReference type="ARBA" id="ARBA00004609"/>
    </source>
</evidence>
<keyword evidence="8" id="KW-0472">Membrane</keyword>
<keyword evidence="6 12" id="KW-0732">Signal</keyword>
<dbReference type="OrthoDB" id="2125469at2759"/>
<dbReference type="AlphaFoldDB" id="A0A8H6HZW8"/>
<comment type="cofactor">
    <cofactor evidence="1">
        <name>Co(2+)</name>
        <dbReference type="ChEBI" id="CHEBI:48828"/>
    </cofactor>
</comment>
<evidence type="ECO:0000313" key="14">
    <source>
        <dbReference type="EMBL" id="KAF6755352.1"/>
    </source>
</evidence>
<feature type="chain" id="PRO_5033986812" evidence="12">
    <location>
        <begin position="19"/>
        <end position="267"/>
    </location>
</feature>
<dbReference type="PANTHER" id="PTHR46471:SF2">
    <property type="entry name" value="CHITIN DEACETYLASE-RELATED"/>
    <property type="match status" value="1"/>
</dbReference>
<dbReference type="EMBL" id="JACGCI010000030">
    <property type="protein sequence ID" value="KAF6755352.1"/>
    <property type="molecule type" value="Genomic_DNA"/>
</dbReference>
<keyword evidence="5" id="KW-0479">Metal-binding</keyword>
<evidence type="ECO:0000256" key="10">
    <source>
        <dbReference type="ARBA" id="ARBA00023288"/>
    </source>
</evidence>
<dbReference type="SUPFAM" id="SSF88713">
    <property type="entry name" value="Glycoside hydrolase/deacetylase"/>
    <property type="match status" value="1"/>
</dbReference>
<dbReference type="PANTHER" id="PTHR46471">
    <property type="entry name" value="CHITIN DEACETYLASE"/>
    <property type="match status" value="1"/>
</dbReference>
<keyword evidence="11" id="KW-0961">Cell wall biogenesis/degradation</keyword>
<evidence type="ECO:0000256" key="6">
    <source>
        <dbReference type="ARBA" id="ARBA00022729"/>
    </source>
</evidence>
<evidence type="ECO:0000256" key="12">
    <source>
        <dbReference type="SAM" id="SignalP"/>
    </source>
</evidence>